<dbReference type="PANTHER" id="PTHR43477">
    <property type="entry name" value="DIHYDROANTICAPSIN 7-DEHYDROGENASE"/>
    <property type="match status" value="1"/>
</dbReference>
<dbReference type="SUPFAM" id="SSF51735">
    <property type="entry name" value="NAD(P)-binding Rossmann-fold domains"/>
    <property type="match status" value="1"/>
</dbReference>
<name>A0A1I4AIR2_9ACTN</name>
<dbReference type="InterPro" id="IPR036291">
    <property type="entry name" value="NAD(P)-bd_dom_sf"/>
</dbReference>
<dbReference type="RefSeq" id="WP_091321451.1">
    <property type="nucleotide sequence ID" value="NZ_FOSW01000002.1"/>
</dbReference>
<dbReference type="PANTHER" id="PTHR43477:SF1">
    <property type="entry name" value="DIHYDROANTICAPSIN 7-DEHYDROGENASE"/>
    <property type="match status" value="1"/>
</dbReference>
<sequence length="263" mass="27142">MRLEGKVAVITGGGSGIGAATAEAFTREGARVVIADIDAAAGESVAKALRAAGGTIDFLEADASGQADLERVIGFATSTHGRLDVLHNNHVSFEAGRIGDLTWDGLRRSLDVGLVSYWYATKLALEPMLAQGRGSIVNTASVSGLAGDFGLGAYNMLKAGVVNLSRVTGIEYARKGVRCNAVCPGPIGTPPIDRLHDAAPATWEAIREAIPMGRYGRAEEIAAAVLFLASDESSFVTGTHLVADGGLWAHSGMPPIGGLGPDF</sequence>
<reference evidence="3 4" key="1">
    <citation type="submission" date="2016-10" db="EMBL/GenBank/DDBJ databases">
        <authorList>
            <person name="de Groot N.N."/>
        </authorList>
    </citation>
    <scope>NUCLEOTIDE SEQUENCE [LARGE SCALE GENOMIC DNA]</scope>
    <source>
        <strain evidence="3 4">DSM 45317</strain>
    </source>
</reference>
<organism evidence="3 4">
    <name type="scientific">Geodermatophilus ruber</name>
    <dbReference type="NCBI Taxonomy" id="504800"/>
    <lineage>
        <taxon>Bacteria</taxon>
        <taxon>Bacillati</taxon>
        <taxon>Actinomycetota</taxon>
        <taxon>Actinomycetes</taxon>
        <taxon>Geodermatophilales</taxon>
        <taxon>Geodermatophilaceae</taxon>
        <taxon>Geodermatophilus</taxon>
    </lineage>
</organism>
<evidence type="ECO:0000313" key="4">
    <source>
        <dbReference type="Proteomes" id="UP000199152"/>
    </source>
</evidence>
<accession>A0A1I4AIR2</accession>
<keyword evidence="4" id="KW-1185">Reference proteome</keyword>
<dbReference type="InterPro" id="IPR051122">
    <property type="entry name" value="SDR_DHRS6-like"/>
</dbReference>
<dbReference type="FunFam" id="3.40.50.720:FF:000084">
    <property type="entry name" value="Short-chain dehydrogenase reductase"/>
    <property type="match status" value="1"/>
</dbReference>
<dbReference type="GO" id="GO:0016491">
    <property type="term" value="F:oxidoreductase activity"/>
    <property type="evidence" value="ECO:0007669"/>
    <property type="project" value="UniProtKB-KW"/>
</dbReference>
<dbReference type="Gene3D" id="3.40.50.720">
    <property type="entry name" value="NAD(P)-binding Rossmann-like Domain"/>
    <property type="match status" value="1"/>
</dbReference>
<dbReference type="FunCoup" id="A0A1I4AIR2">
    <property type="interactions" value="50"/>
</dbReference>
<dbReference type="AlphaFoldDB" id="A0A1I4AIR2"/>
<dbReference type="InterPro" id="IPR002347">
    <property type="entry name" value="SDR_fam"/>
</dbReference>
<dbReference type="InParanoid" id="A0A1I4AIR2"/>
<dbReference type="Pfam" id="PF13561">
    <property type="entry name" value="adh_short_C2"/>
    <property type="match status" value="1"/>
</dbReference>
<protein>
    <submittedName>
        <fullName evidence="3">Meso-butanediol dehydrogenase / (S,S)-butanediol dehydrogenase / diacetyl reductase</fullName>
    </submittedName>
</protein>
<evidence type="ECO:0000256" key="2">
    <source>
        <dbReference type="ARBA" id="ARBA00023002"/>
    </source>
</evidence>
<dbReference type="EMBL" id="FOSW01000002">
    <property type="protein sequence ID" value="SFK55831.1"/>
    <property type="molecule type" value="Genomic_DNA"/>
</dbReference>
<dbReference type="PRINTS" id="PR00081">
    <property type="entry name" value="GDHRDH"/>
</dbReference>
<dbReference type="STRING" id="504800.SAMN04488085_102237"/>
<dbReference type="CDD" id="cd05233">
    <property type="entry name" value="SDR_c"/>
    <property type="match status" value="1"/>
</dbReference>
<evidence type="ECO:0000256" key="1">
    <source>
        <dbReference type="ARBA" id="ARBA00006484"/>
    </source>
</evidence>
<dbReference type="Proteomes" id="UP000199152">
    <property type="component" value="Unassembled WGS sequence"/>
</dbReference>
<gene>
    <name evidence="3" type="ORF">SAMN04488085_102237</name>
</gene>
<comment type="similarity">
    <text evidence="1">Belongs to the short-chain dehydrogenases/reductases (SDR) family.</text>
</comment>
<evidence type="ECO:0000313" key="3">
    <source>
        <dbReference type="EMBL" id="SFK55831.1"/>
    </source>
</evidence>
<proteinExistence type="inferred from homology"/>
<dbReference type="OrthoDB" id="7064009at2"/>
<keyword evidence="2" id="KW-0560">Oxidoreductase</keyword>